<dbReference type="PRINTS" id="PR00081">
    <property type="entry name" value="GDHRDH"/>
</dbReference>
<proteinExistence type="inferred from homology"/>
<dbReference type="EMBL" id="LHXP01000001">
    <property type="protein sequence ID" value="KXA94021.1"/>
    <property type="molecule type" value="Genomic_DNA"/>
</dbReference>
<dbReference type="InterPro" id="IPR036291">
    <property type="entry name" value="NAD(P)-bd_dom_sf"/>
</dbReference>
<dbReference type="Gene3D" id="3.40.50.720">
    <property type="entry name" value="NAD(P)-binding Rossmann-like Domain"/>
    <property type="match status" value="1"/>
</dbReference>
<protein>
    <recommendedName>
        <fullName evidence="4">2-deoxy-D-gluconate 3-dehydrogenase</fullName>
    </recommendedName>
</protein>
<dbReference type="SUPFAM" id="SSF51735">
    <property type="entry name" value="NAD(P)-binding Rossmann-fold domains"/>
    <property type="match status" value="1"/>
</dbReference>
<organism evidence="2 3">
    <name type="scientific">candidate division MSBL1 archaeon SCGC-AAA259E22</name>
    <dbReference type="NCBI Taxonomy" id="1698265"/>
    <lineage>
        <taxon>Archaea</taxon>
        <taxon>Methanobacteriati</taxon>
        <taxon>Methanobacteriota</taxon>
        <taxon>candidate division MSBL1</taxon>
    </lineage>
</organism>
<dbReference type="PANTHER" id="PTHR42760">
    <property type="entry name" value="SHORT-CHAIN DEHYDROGENASES/REDUCTASES FAMILY MEMBER"/>
    <property type="match status" value="1"/>
</dbReference>
<dbReference type="InterPro" id="IPR020904">
    <property type="entry name" value="Sc_DH/Rdtase_CS"/>
</dbReference>
<dbReference type="FunFam" id="3.40.50.720:FF:000084">
    <property type="entry name" value="Short-chain dehydrogenase reductase"/>
    <property type="match status" value="1"/>
</dbReference>
<evidence type="ECO:0000256" key="1">
    <source>
        <dbReference type="ARBA" id="ARBA00006484"/>
    </source>
</evidence>
<evidence type="ECO:0000313" key="3">
    <source>
        <dbReference type="Proteomes" id="UP000070657"/>
    </source>
</evidence>
<dbReference type="AlphaFoldDB" id="A0A133UIE1"/>
<dbReference type="Proteomes" id="UP000070657">
    <property type="component" value="Unassembled WGS sequence"/>
</dbReference>
<gene>
    <name evidence="2" type="ORF">AKJ66_00195</name>
</gene>
<name>A0A133UIE1_9EURY</name>
<comment type="similarity">
    <text evidence="1">Belongs to the short-chain dehydrogenases/reductases (SDR) family.</text>
</comment>
<comment type="caution">
    <text evidence="2">The sequence shown here is derived from an EMBL/GenBank/DDBJ whole genome shotgun (WGS) entry which is preliminary data.</text>
</comment>
<dbReference type="GO" id="GO:0016616">
    <property type="term" value="F:oxidoreductase activity, acting on the CH-OH group of donors, NAD or NADP as acceptor"/>
    <property type="evidence" value="ECO:0007669"/>
    <property type="project" value="TreeGrafter"/>
</dbReference>
<dbReference type="PROSITE" id="PS00061">
    <property type="entry name" value="ADH_SHORT"/>
    <property type="match status" value="1"/>
</dbReference>
<accession>A0A133UIE1</accession>
<dbReference type="InterPro" id="IPR002347">
    <property type="entry name" value="SDR_fam"/>
</dbReference>
<keyword evidence="3" id="KW-1185">Reference proteome</keyword>
<evidence type="ECO:0000313" key="2">
    <source>
        <dbReference type="EMBL" id="KXA94021.1"/>
    </source>
</evidence>
<evidence type="ECO:0008006" key="4">
    <source>
        <dbReference type="Google" id="ProtNLM"/>
    </source>
</evidence>
<dbReference type="PRINTS" id="PR00080">
    <property type="entry name" value="SDRFAMILY"/>
</dbReference>
<reference evidence="2 3" key="1">
    <citation type="journal article" date="2016" name="Sci. Rep.">
        <title>Metabolic traits of an uncultured archaeal lineage -MSBL1- from brine pools of the Red Sea.</title>
        <authorList>
            <person name="Mwirichia R."/>
            <person name="Alam I."/>
            <person name="Rashid M."/>
            <person name="Vinu M."/>
            <person name="Ba-Alawi W."/>
            <person name="Anthony Kamau A."/>
            <person name="Kamanda Ngugi D."/>
            <person name="Goker M."/>
            <person name="Klenk H.P."/>
            <person name="Bajic V."/>
            <person name="Stingl U."/>
        </authorList>
    </citation>
    <scope>NUCLEOTIDE SEQUENCE [LARGE SCALE GENOMIC DNA]</scope>
    <source>
        <strain evidence="2">SCGC-AAA259E22</strain>
    </source>
</reference>
<sequence>MFDFSGNTAFVAGASGGLGRAISQGMAEFGANIVICYNTDKEGAEAVAEEIKTNTLVQKMDWTKPDEVDSALKNSLDKFGSIDYCFNIPGMNIRKPCLELTYDEWEKIMNVNLNGMFRCAKKVGKVMVDQKKGSMINMSSIFGDIIQAKQVAYASTKGAIRQMTKVLAAEWAPYVRVNALAPGYMKTPQVREVMKDKEWKKSIEKANPFKRFGEVEEIVGPAIFLASKASSLLTGVFLRVDAGWHWYGGEIP</sequence>
<dbReference type="Pfam" id="PF13561">
    <property type="entry name" value="adh_short_C2"/>
    <property type="match status" value="1"/>
</dbReference>